<evidence type="ECO:0000313" key="2">
    <source>
        <dbReference type="Proteomes" id="UP000263642"/>
    </source>
</evidence>
<comment type="caution">
    <text evidence="1">The sequence shown here is derived from an EMBL/GenBank/DDBJ whole genome shotgun (WGS) entry which is preliminary data.</text>
</comment>
<organism evidence="1 2">
    <name type="scientific">Gimesia maris</name>
    <dbReference type="NCBI Taxonomy" id="122"/>
    <lineage>
        <taxon>Bacteria</taxon>
        <taxon>Pseudomonadati</taxon>
        <taxon>Planctomycetota</taxon>
        <taxon>Planctomycetia</taxon>
        <taxon>Planctomycetales</taxon>
        <taxon>Planctomycetaceae</taxon>
        <taxon>Gimesia</taxon>
    </lineage>
</organism>
<dbReference type="EMBL" id="DQAY01000082">
    <property type="protein sequence ID" value="HCO24161.1"/>
    <property type="molecule type" value="Genomic_DNA"/>
</dbReference>
<reference evidence="1 2" key="1">
    <citation type="journal article" date="2018" name="Nat. Biotechnol.">
        <title>A standardized bacterial taxonomy based on genome phylogeny substantially revises the tree of life.</title>
        <authorList>
            <person name="Parks D.H."/>
            <person name="Chuvochina M."/>
            <person name="Waite D.W."/>
            <person name="Rinke C."/>
            <person name="Skarshewski A."/>
            <person name="Chaumeil P.A."/>
            <person name="Hugenholtz P."/>
        </authorList>
    </citation>
    <scope>NUCLEOTIDE SEQUENCE [LARGE SCALE GENOMIC DNA]</scope>
    <source>
        <strain evidence="1">UBA9375</strain>
    </source>
</reference>
<sequence length="106" mass="12113">MLPRITRIPWQIFDAPMPGPVADFSMSESGNRAGERNSHNHRQRHYVVAVMPRENAAKRLSENILRKYLKIVNSDISNSAKIGNLRVDMNILVHTCFLTSLLLENE</sequence>
<dbReference type="Proteomes" id="UP000263642">
    <property type="component" value="Unassembled WGS sequence"/>
</dbReference>
<proteinExistence type="predicted"/>
<evidence type="ECO:0000313" key="1">
    <source>
        <dbReference type="EMBL" id="HCO24161.1"/>
    </source>
</evidence>
<accession>A0A3D3R5M4</accession>
<protein>
    <submittedName>
        <fullName evidence="1">Uncharacterized protein</fullName>
    </submittedName>
</protein>
<name>A0A3D3R5M4_9PLAN</name>
<dbReference type="AlphaFoldDB" id="A0A3D3R5M4"/>
<gene>
    <name evidence="1" type="ORF">DIT97_14360</name>
</gene>